<dbReference type="Gene3D" id="3.40.50.2300">
    <property type="match status" value="1"/>
</dbReference>
<dbReference type="KEGG" id="noj:EJ995_03445"/>
<reference evidence="3 4" key="1">
    <citation type="submission" date="2018-12" db="EMBL/GenBank/DDBJ databases">
        <title>Complete genome of Nonlabens sp. MJ115.</title>
        <authorList>
            <person name="Choi H.S."/>
            <person name="Jung J."/>
        </authorList>
    </citation>
    <scope>NUCLEOTIDE SEQUENCE [LARGE SCALE GENOMIC DNA]</scope>
    <source>
        <strain evidence="3 4">MJ115</strain>
    </source>
</reference>
<dbReference type="PANTHER" id="PTHR43228:SF1">
    <property type="entry name" value="TWO-COMPONENT RESPONSE REGULATOR ARR22"/>
    <property type="match status" value="1"/>
</dbReference>
<dbReference type="EMBL" id="CP034549">
    <property type="protein sequence ID" value="AZQ43336.1"/>
    <property type="molecule type" value="Genomic_DNA"/>
</dbReference>
<evidence type="ECO:0000256" key="1">
    <source>
        <dbReference type="PROSITE-ProRule" id="PRU00169"/>
    </source>
</evidence>
<dbReference type="PANTHER" id="PTHR43228">
    <property type="entry name" value="TWO-COMPONENT RESPONSE REGULATOR"/>
    <property type="match status" value="1"/>
</dbReference>
<accession>A0A3S9MVT6</accession>
<dbReference type="GO" id="GO:0000160">
    <property type="term" value="P:phosphorelay signal transduction system"/>
    <property type="evidence" value="ECO:0007669"/>
    <property type="project" value="InterPro"/>
</dbReference>
<evidence type="ECO:0000259" key="2">
    <source>
        <dbReference type="PROSITE" id="PS50110"/>
    </source>
</evidence>
<name>A0A3S9MVT6_9FLAO</name>
<dbReference type="RefSeq" id="WP_126445643.1">
    <property type="nucleotide sequence ID" value="NZ_CP034549.1"/>
</dbReference>
<dbReference type="SMART" id="SM00448">
    <property type="entry name" value="REC"/>
    <property type="match status" value="1"/>
</dbReference>
<keyword evidence="1" id="KW-0597">Phosphoprotein</keyword>
<proteinExistence type="predicted"/>
<dbReference type="InterPro" id="IPR001789">
    <property type="entry name" value="Sig_transdc_resp-reg_receiver"/>
</dbReference>
<sequence>MIASKVWLVDDDKIFTFTVKKMIGKFRRPYQLETFGNGKLAIDRLINIEPANIPDVILLDINMPVMDGWQFLDSFIHYPHKDQIIIFLVSSSIDPNDKLKSKLYKEVKEFVVKPVTPKSLSNILKVVDQKQAS</sequence>
<feature type="domain" description="Response regulatory" evidence="2">
    <location>
        <begin position="5"/>
        <end position="128"/>
    </location>
</feature>
<dbReference type="Pfam" id="PF00072">
    <property type="entry name" value="Response_reg"/>
    <property type="match status" value="1"/>
</dbReference>
<keyword evidence="4" id="KW-1185">Reference proteome</keyword>
<dbReference type="AlphaFoldDB" id="A0A3S9MVT6"/>
<dbReference type="OrthoDB" id="673128at2"/>
<evidence type="ECO:0000313" key="4">
    <source>
        <dbReference type="Proteomes" id="UP000279600"/>
    </source>
</evidence>
<evidence type="ECO:0000313" key="3">
    <source>
        <dbReference type="EMBL" id="AZQ43336.1"/>
    </source>
</evidence>
<dbReference type="Proteomes" id="UP000279600">
    <property type="component" value="Chromosome"/>
</dbReference>
<gene>
    <name evidence="3" type="ORF">EJ995_03445</name>
</gene>
<dbReference type="InterPro" id="IPR052048">
    <property type="entry name" value="ST_Response_Regulator"/>
</dbReference>
<dbReference type="InterPro" id="IPR011006">
    <property type="entry name" value="CheY-like_superfamily"/>
</dbReference>
<organism evidence="3 4">
    <name type="scientific">Nonlabens ponticola</name>
    <dbReference type="NCBI Taxonomy" id="2496866"/>
    <lineage>
        <taxon>Bacteria</taxon>
        <taxon>Pseudomonadati</taxon>
        <taxon>Bacteroidota</taxon>
        <taxon>Flavobacteriia</taxon>
        <taxon>Flavobacteriales</taxon>
        <taxon>Flavobacteriaceae</taxon>
        <taxon>Nonlabens</taxon>
    </lineage>
</organism>
<dbReference type="PROSITE" id="PS50110">
    <property type="entry name" value="RESPONSE_REGULATORY"/>
    <property type="match status" value="1"/>
</dbReference>
<protein>
    <submittedName>
        <fullName evidence="3">Response regulator</fullName>
    </submittedName>
</protein>
<dbReference type="SUPFAM" id="SSF52172">
    <property type="entry name" value="CheY-like"/>
    <property type="match status" value="1"/>
</dbReference>
<feature type="modified residue" description="4-aspartylphosphate" evidence="1">
    <location>
        <position position="60"/>
    </location>
</feature>